<protein>
    <submittedName>
        <fullName evidence="2">Uncharacterized protein</fullName>
    </submittedName>
</protein>
<keyword evidence="1" id="KW-0472">Membrane</keyword>
<sequence length="218" mass="23389">MKKPAMVRHGGLFLCHIGFDGLPHWPRAITSCTVMGQDVWHGVCSCGDAAMGRPDPQRLAMMYFPQFLIGMIATSASVAMSAYLKTGSPWAALAWAATSAVLLQIGYFALVVRLVYQPATSEGTAASQDASQSEVRLPARLIALIAIGVLSTISLKGTARADDDAYFDCVIGKAEAIMKKQTHRDAEAALERAYALCQPVESSQEADMSNELLLPDHS</sequence>
<dbReference type="EMBL" id="CP033367">
    <property type="protein sequence ID" value="QKD01623.1"/>
    <property type="molecule type" value="Genomic_DNA"/>
</dbReference>
<organism evidence="2 3">
    <name type="scientific">Mesorhizobium loti R88b</name>
    <dbReference type="NCBI Taxonomy" id="935548"/>
    <lineage>
        <taxon>Bacteria</taxon>
        <taxon>Pseudomonadati</taxon>
        <taxon>Pseudomonadota</taxon>
        <taxon>Alphaproteobacteria</taxon>
        <taxon>Hyphomicrobiales</taxon>
        <taxon>Phyllobacteriaceae</taxon>
        <taxon>Mesorhizobium</taxon>
    </lineage>
</organism>
<evidence type="ECO:0000313" key="3">
    <source>
        <dbReference type="Proteomes" id="UP000503017"/>
    </source>
</evidence>
<name>A0A6M7WLB3_RHILI</name>
<dbReference type="AlphaFoldDB" id="A0A6M7WLB3"/>
<dbReference type="RefSeq" id="WP_155256415.1">
    <property type="nucleotide sequence ID" value="NZ_CP033367.1"/>
</dbReference>
<gene>
    <name evidence="2" type="ORF">EB235_08910</name>
</gene>
<feature type="transmembrane region" description="Helical" evidence="1">
    <location>
        <begin position="137"/>
        <end position="155"/>
    </location>
</feature>
<keyword evidence="1" id="KW-0812">Transmembrane</keyword>
<proteinExistence type="predicted"/>
<evidence type="ECO:0000256" key="1">
    <source>
        <dbReference type="SAM" id="Phobius"/>
    </source>
</evidence>
<reference evidence="2 3" key="1">
    <citation type="submission" date="2018-10" db="EMBL/GenBank/DDBJ databases">
        <authorList>
            <person name="Perry B.J."/>
            <person name="Sullivan J.T."/>
            <person name="Murphy R.J.T."/>
            <person name="Ramsay J.P."/>
            <person name="Ronson C.W."/>
        </authorList>
    </citation>
    <scope>NUCLEOTIDE SEQUENCE [LARGE SCALE GENOMIC DNA]</scope>
    <source>
        <strain evidence="2 3">R88b</strain>
    </source>
</reference>
<dbReference type="Proteomes" id="UP000503017">
    <property type="component" value="Chromosome"/>
</dbReference>
<evidence type="ECO:0000313" key="2">
    <source>
        <dbReference type="EMBL" id="QKD01623.1"/>
    </source>
</evidence>
<feature type="transmembrane region" description="Helical" evidence="1">
    <location>
        <begin position="90"/>
        <end position="116"/>
    </location>
</feature>
<keyword evidence="1" id="KW-1133">Transmembrane helix</keyword>
<accession>A0A6M7WLB3</accession>
<feature type="transmembrane region" description="Helical" evidence="1">
    <location>
        <begin position="63"/>
        <end position="84"/>
    </location>
</feature>